<dbReference type="GO" id="GO:0003677">
    <property type="term" value="F:DNA binding"/>
    <property type="evidence" value="ECO:0007669"/>
    <property type="project" value="UniProtKB-KW"/>
</dbReference>
<keyword evidence="7" id="KW-0479">Metal-binding</keyword>
<dbReference type="GO" id="GO:0046872">
    <property type="term" value="F:metal ion binding"/>
    <property type="evidence" value="ECO:0007669"/>
    <property type="project" value="UniProtKB-KW"/>
</dbReference>
<accession>A0A8K1HHT0</accession>
<keyword evidence="11" id="KW-0190">Covalent protein-DNA linkage</keyword>
<keyword evidence="9" id="KW-0255">Endonuclease</keyword>
<evidence type="ECO:0000256" key="5">
    <source>
        <dbReference type="ARBA" id="ARBA00022705"/>
    </source>
</evidence>
<dbReference type="Gene3D" id="3.40.1310.20">
    <property type="match status" value="1"/>
</dbReference>
<keyword evidence="2" id="KW-1048">Host nucleus</keyword>
<proteinExistence type="predicted"/>
<evidence type="ECO:0000256" key="3">
    <source>
        <dbReference type="ARBA" id="ARBA00022679"/>
    </source>
</evidence>
<feature type="domain" description="CRESS-DNA virus Rep endonuclease" evidence="13">
    <location>
        <begin position="4"/>
        <end position="107"/>
    </location>
</feature>
<keyword evidence="6" id="KW-0540">Nuclease</keyword>
<dbReference type="Pfam" id="PF00799">
    <property type="entry name" value="Gemini_AL1"/>
    <property type="match status" value="1"/>
</dbReference>
<dbReference type="EMBL" id="MZ556163">
    <property type="protein sequence ID" value="UBJ26251.1"/>
    <property type="molecule type" value="Genomic_DNA"/>
</dbReference>
<keyword evidence="8" id="KW-0547">Nucleotide-binding</keyword>
<evidence type="ECO:0000259" key="13">
    <source>
        <dbReference type="PROSITE" id="PS52020"/>
    </source>
</evidence>
<dbReference type="SUPFAM" id="SSF55464">
    <property type="entry name" value="Origin of replication-binding domain, RBD-like"/>
    <property type="match status" value="1"/>
</dbReference>
<evidence type="ECO:0000256" key="8">
    <source>
        <dbReference type="ARBA" id="ARBA00022741"/>
    </source>
</evidence>
<keyword evidence="3" id="KW-0808">Transferase</keyword>
<keyword evidence="12" id="KW-0238">DNA-binding</keyword>
<dbReference type="GO" id="GO:0016779">
    <property type="term" value="F:nucleotidyltransferase activity"/>
    <property type="evidence" value="ECO:0007669"/>
    <property type="project" value="UniProtKB-KW"/>
</dbReference>
<dbReference type="GO" id="GO:0016787">
    <property type="term" value="F:hydrolase activity"/>
    <property type="evidence" value="ECO:0007669"/>
    <property type="project" value="UniProtKB-KW"/>
</dbReference>
<dbReference type="InterPro" id="IPR049912">
    <property type="entry name" value="CRESS_DNA_REP"/>
</dbReference>
<name>A0A8K1HHT0_9VIRU</name>
<evidence type="ECO:0000256" key="6">
    <source>
        <dbReference type="ARBA" id="ARBA00022722"/>
    </source>
</evidence>
<evidence type="ECO:0000256" key="2">
    <source>
        <dbReference type="ARBA" id="ARBA00022562"/>
    </source>
</evidence>
<reference evidence="14" key="1">
    <citation type="submission" date="2021-07" db="EMBL/GenBank/DDBJ databases">
        <title>Communication and adaptive evolution of viruses within giant pandas and their associated organisms in a local ecological environment.</title>
        <authorList>
            <person name="Zhao M."/>
            <person name="Liu S."/>
            <person name="Zhang W."/>
        </authorList>
    </citation>
    <scope>NUCLEOTIDE SEQUENCE</scope>
    <source>
        <strain evidence="14">Gpf294geno04-12</strain>
    </source>
</reference>
<evidence type="ECO:0000256" key="1">
    <source>
        <dbReference type="ARBA" id="ARBA00004147"/>
    </source>
</evidence>
<evidence type="ECO:0000256" key="7">
    <source>
        <dbReference type="ARBA" id="ARBA00022723"/>
    </source>
</evidence>
<dbReference type="GO" id="GO:0000166">
    <property type="term" value="F:nucleotide binding"/>
    <property type="evidence" value="ECO:0007669"/>
    <property type="project" value="UniProtKB-KW"/>
</dbReference>
<evidence type="ECO:0000256" key="11">
    <source>
        <dbReference type="ARBA" id="ARBA00023124"/>
    </source>
</evidence>
<evidence type="ECO:0000256" key="4">
    <source>
        <dbReference type="ARBA" id="ARBA00022695"/>
    </source>
</evidence>
<dbReference type="GO" id="GO:0004519">
    <property type="term" value="F:endonuclease activity"/>
    <property type="evidence" value="ECO:0007669"/>
    <property type="project" value="UniProtKB-KW"/>
</dbReference>
<evidence type="ECO:0000256" key="12">
    <source>
        <dbReference type="ARBA" id="ARBA00023125"/>
    </source>
</evidence>
<dbReference type="GO" id="GO:0006260">
    <property type="term" value="P:DNA replication"/>
    <property type="evidence" value="ECO:0007669"/>
    <property type="project" value="UniProtKB-KW"/>
</dbReference>
<evidence type="ECO:0000313" key="14">
    <source>
        <dbReference type="EMBL" id="UBJ26251.1"/>
    </source>
</evidence>
<evidence type="ECO:0000256" key="9">
    <source>
        <dbReference type="ARBA" id="ARBA00022759"/>
    </source>
</evidence>
<comment type="subcellular location">
    <subcellularLocation>
        <location evidence="1">Host nucleus</location>
    </subcellularLocation>
</comment>
<keyword evidence="5" id="KW-0235">DNA replication</keyword>
<organism evidence="14">
    <name type="scientific">Giant panda feces-associated gemycircularvirus</name>
    <dbReference type="NCBI Taxonomy" id="2864014"/>
    <lineage>
        <taxon>Viruses</taxon>
        <taxon>Monodnaviria</taxon>
        <taxon>Shotokuvirae</taxon>
        <taxon>Cressdnaviricota</taxon>
        <taxon>Repensiviricetes</taxon>
        <taxon>Geplafuvirales</taxon>
        <taxon>Genomoviridae</taxon>
        <taxon>Gemycircularvirus</taxon>
    </lineage>
</organism>
<sequence>MPFLFNARYGLFTYSQSEGLDPFHIVELFAALHAECIVGREMHQSEGIHYHAFVDFGEKFRTTDVRKFDVDGFHPNVVPSRGTPEKGYDYATKDGDVVAGGLERPEPVGNGGGSVAWSRIADAPSASDFWSLVRELAPRSLLTSFPSLRAYAEWNYRPERTRYEHPAALTLEISHIPELGEWVRDNLSGTHTVWARSLGPHVYFGGLFNVSECDLLNEADYAVFDDMQGGFDFFHGYKFWLGAQKEFTVTDKYKGKSHVQWGKPSIWLCNTDPSGEKVDWNWLEGNCLIVHLTHTIVHASTM</sequence>
<protein>
    <submittedName>
        <fullName evidence="14">Replication-associated protein</fullName>
    </submittedName>
</protein>
<keyword evidence="4" id="KW-0548">Nucleotidyltransferase</keyword>
<evidence type="ECO:0000256" key="10">
    <source>
        <dbReference type="ARBA" id="ARBA00022801"/>
    </source>
</evidence>
<dbReference type="PROSITE" id="PS52020">
    <property type="entry name" value="CRESS_DNA_REP"/>
    <property type="match status" value="1"/>
</dbReference>
<keyword evidence="10" id="KW-0378">Hydrolase</keyword>
<dbReference type="GO" id="GO:0042025">
    <property type="term" value="C:host cell nucleus"/>
    <property type="evidence" value="ECO:0007669"/>
    <property type="project" value="UniProtKB-SubCell"/>
</dbReference>